<evidence type="ECO:0000256" key="3">
    <source>
        <dbReference type="ARBA" id="ARBA00022475"/>
    </source>
</evidence>
<evidence type="ECO:0000256" key="7">
    <source>
        <dbReference type="ARBA" id="ARBA00022989"/>
    </source>
</evidence>
<protein>
    <submittedName>
        <fullName evidence="13">Cell division protein FtsI penicillin-binding protein 2</fullName>
    </submittedName>
</protein>
<dbReference type="InterPro" id="IPR005311">
    <property type="entry name" value="PBP_dimer"/>
</dbReference>
<sequence>MKYIRTPKPKRERSHIPARLNILFFFVFLLLAALVAQLAYLQIMNGSKFRADVDSTDSAVVTSAVPRGQIYDSEGRLLVANSANSAIVYTKSVGVAAATMRKTADELAKYVTIDESGMRKRDYADYYLADKDNEKAVIAQLPKALQTTTDTSKQYKAEVAYAVKHLPDYSDREKTAAAFYKKMNGAAQLTTVYLKDRDVTRDEVAQVGEHLTSMPGINLGTDWDRSYPNGKSMLSIIGTVSSEKTGLPAETVNEYLANGYARNDRVGTSYLEKEYENVLKGAKSRTKVGIGSNNNIVSQTTEFKGEQGANLNLTINSAYQKKVDADVQRVFNQARSAGMTNVSDGAYAVAMNPHTGAILAISGLHQDDKTHTITNDSLGVLNRSFAMGSIVKPAMVLGALQDGVITVNNNTQADTAIYLKNTPVKKSDYGINTFSSLNATKALEVSSNTYMMHLAMKEGNADYVPNSHLIMNKDIFTKMRGYFNQFGLGQKTGVDLPGEITGQEGPTTMDGLFQVGSALDLSYGNFDTYTLIQAIQYVSTLANNGYRMKPYIVKSISQTLSNGSQGPVLDTTTPTVLSKIKNNQAQLNLVKQGMWQVVHGTSGYATGTALQSLNPGVAGKTGTAQTFTPDPTNPNGKPIEAITQSFIGYAPAKNPQVAVAVVVPNLGKMSSYAYDIAKLMFQDYYSLYNVPKEKNYNAKAANPG</sequence>
<dbReference type="Gene3D" id="3.90.1310.10">
    <property type="entry name" value="Penicillin-binding protein 2a (Domain 2)"/>
    <property type="match status" value="1"/>
</dbReference>
<keyword evidence="8 10" id="KW-0472">Membrane</keyword>
<dbReference type="SUPFAM" id="SSF56519">
    <property type="entry name" value="Penicillin binding protein dimerisation domain"/>
    <property type="match status" value="1"/>
</dbReference>
<dbReference type="GO" id="GO:0005886">
    <property type="term" value="C:plasma membrane"/>
    <property type="evidence" value="ECO:0007669"/>
    <property type="project" value="UniProtKB-SubCell"/>
</dbReference>
<dbReference type="InterPro" id="IPR036138">
    <property type="entry name" value="PBP_dimer_sf"/>
</dbReference>
<evidence type="ECO:0000313" key="13">
    <source>
        <dbReference type="EMBL" id="KRN24809.1"/>
    </source>
</evidence>
<reference evidence="13 14" key="1">
    <citation type="journal article" date="2015" name="Genome Announc.">
        <title>Expanding the biotechnology potential of lactobacilli through comparative genomics of 213 strains and associated genera.</title>
        <authorList>
            <person name="Sun Z."/>
            <person name="Harris H.M."/>
            <person name="McCann A."/>
            <person name="Guo C."/>
            <person name="Argimon S."/>
            <person name="Zhang W."/>
            <person name="Yang X."/>
            <person name="Jeffery I.B."/>
            <person name="Cooney J.C."/>
            <person name="Kagawa T.F."/>
            <person name="Liu W."/>
            <person name="Song Y."/>
            <person name="Salvetti E."/>
            <person name="Wrobel A."/>
            <person name="Rasinkangas P."/>
            <person name="Parkhill J."/>
            <person name="Rea M.C."/>
            <person name="O'Sullivan O."/>
            <person name="Ritari J."/>
            <person name="Douillard F.P."/>
            <person name="Paul Ross R."/>
            <person name="Yang R."/>
            <person name="Briner A.E."/>
            <person name="Felis G.E."/>
            <person name="de Vos W.M."/>
            <person name="Barrangou R."/>
            <person name="Klaenhammer T.R."/>
            <person name="Caufield P.W."/>
            <person name="Cui Y."/>
            <person name="Zhang H."/>
            <person name="O'Toole P.W."/>
        </authorList>
    </citation>
    <scope>NUCLEOTIDE SEQUENCE [LARGE SCALE GENOMIC DNA]</scope>
    <source>
        <strain evidence="13 14">DSM 22697</strain>
    </source>
</reference>
<evidence type="ECO:0000256" key="1">
    <source>
        <dbReference type="ARBA" id="ARBA00004162"/>
    </source>
</evidence>
<dbReference type="Pfam" id="PF00905">
    <property type="entry name" value="Transpeptidase"/>
    <property type="match status" value="1"/>
</dbReference>
<keyword evidence="13" id="KW-0132">Cell division</keyword>
<dbReference type="Gene3D" id="1.10.10.1230">
    <property type="entry name" value="Penicillin-binding protein, N-terminal non-catalytic domain, head sub-domain"/>
    <property type="match status" value="1"/>
</dbReference>
<evidence type="ECO:0000256" key="10">
    <source>
        <dbReference type="SAM" id="Phobius"/>
    </source>
</evidence>
<dbReference type="GO" id="GO:0008658">
    <property type="term" value="F:penicillin binding"/>
    <property type="evidence" value="ECO:0007669"/>
    <property type="project" value="InterPro"/>
</dbReference>
<keyword evidence="4 10" id="KW-0812">Transmembrane</keyword>
<dbReference type="SUPFAM" id="SSF56601">
    <property type="entry name" value="beta-lactamase/transpeptidase-like"/>
    <property type="match status" value="1"/>
</dbReference>
<dbReference type="Proteomes" id="UP000050865">
    <property type="component" value="Unassembled WGS sequence"/>
</dbReference>
<dbReference type="PATRIC" id="fig|1423730.4.peg.1237"/>
<evidence type="ECO:0000259" key="12">
    <source>
        <dbReference type="Pfam" id="PF03717"/>
    </source>
</evidence>
<evidence type="ECO:0000256" key="2">
    <source>
        <dbReference type="ARBA" id="ARBA00007171"/>
    </source>
</evidence>
<dbReference type="GO" id="GO:0009252">
    <property type="term" value="P:peptidoglycan biosynthetic process"/>
    <property type="evidence" value="ECO:0007669"/>
    <property type="project" value="UniProtKB-KW"/>
</dbReference>
<dbReference type="Pfam" id="PF03717">
    <property type="entry name" value="PBP_dimer"/>
    <property type="match status" value="1"/>
</dbReference>
<evidence type="ECO:0000256" key="5">
    <source>
        <dbReference type="ARBA" id="ARBA00022960"/>
    </source>
</evidence>
<comment type="caution">
    <text evidence="13">The sequence shown here is derived from an EMBL/GenBank/DDBJ whole genome shotgun (WGS) entry which is preliminary data.</text>
</comment>
<keyword evidence="9" id="KW-0961">Cell wall biogenesis/degradation</keyword>
<keyword evidence="5" id="KW-0133">Cell shape</keyword>
<evidence type="ECO:0000256" key="6">
    <source>
        <dbReference type="ARBA" id="ARBA00022984"/>
    </source>
</evidence>
<name>A0A0R2F8X4_9LACO</name>
<dbReference type="RefSeq" id="WP_056989198.1">
    <property type="nucleotide sequence ID" value="NZ_AYZJ01000022.1"/>
</dbReference>
<comment type="subcellular location">
    <subcellularLocation>
        <location evidence="1">Cell membrane</location>
        <topology evidence="1">Single-pass membrane protein</topology>
    </subcellularLocation>
</comment>
<organism evidence="13 14">
    <name type="scientific">Lacticaseibacillus camelliae DSM 22697 = JCM 13995</name>
    <dbReference type="NCBI Taxonomy" id="1423730"/>
    <lineage>
        <taxon>Bacteria</taxon>
        <taxon>Bacillati</taxon>
        <taxon>Bacillota</taxon>
        <taxon>Bacilli</taxon>
        <taxon>Lactobacillales</taxon>
        <taxon>Lactobacillaceae</taxon>
        <taxon>Lacticaseibacillus</taxon>
    </lineage>
</organism>
<evidence type="ECO:0000256" key="8">
    <source>
        <dbReference type="ARBA" id="ARBA00023136"/>
    </source>
</evidence>
<dbReference type="InterPro" id="IPR012338">
    <property type="entry name" value="Beta-lactam/transpept-like"/>
</dbReference>
<dbReference type="Gene3D" id="3.40.710.10">
    <property type="entry name" value="DD-peptidase/beta-lactamase superfamily"/>
    <property type="match status" value="1"/>
</dbReference>
<dbReference type="InterPro" id="IPR050515">
    <property type="entry name" value="Beta-lactam/transpept"/>
</dbReference>
<dbReference type="GO" id="GO:0008360">
    <property type="term" value="P:regulation of cell shape"/>
    <property type="evidence" value="ECO:0007669"/>
    <property type="project" value="UniProtKB-KW"/>
</dbReference>
<dbReference type="InterPro" id="IPR001460">
    <property type="entry name" value="PCN-bd_Tpept"/>
</dbReference>
<dbReference type="GO" id="GO:0071555">
    <property type="term" value="P:cell wall organization"/>
    <property type="evidence" value="ECO:0007669"/>
    <property type="project" value="UniProtKB-KW"/>
</dbReference>
<keyword evidence="6" id="KW-0573">Peptidoglycan synthesis</keyword>
<keyword evidence="7 10" id="KW-1133">Transmembrane helix</keyword>
<keyword evidence="14" id="KW-1185">Reference proteome</keyword>
<keyword evidence="13" id="KW-0131">Cell cycle</keyword>
<keyword evidence="3" id="KW-1003">Cell membrane</keyword>
<evidence type="ECO:0000256" key="4">
    <source>
        <dbReference type="ARBA" id="ARBA00022692"/>
    </source>
</evidence>
<feature type="transmembrane region" description="Helical" evidence="10">
    <location>
        <begin position="20"/>
        <end position="40"/>
    </location>
</feature>
<dbReference type="PANTHER" id="PTHR30627">
    <property type="entry name" value="PEPTIDOGLYCAN D,D-TRANSPEPTIDASE"/>
    <property type="match status" value="1"/>
</dbReference>
<evidence type="ECO:0000259" key="11">
    <source>
        <dbReference type="Pfam" id="PF00905"/>
    </source>
</evidence>
<gene>
    <name evidence="13" type="ORF">FC75_GL001182</name>
</gene>
<comment type="similarity">
    <text evidence="2">Belongs to the transpeptidase family.</text>
</comment>
<dbReference type="PANTHER" id="PTHR30627:SF2">
    <property type="entry name" value="PEPTIDOGLYCAN D,D-TRANSPEPTIDASE MRDA"/>
    <property type="match status" value="1"/>
</dbReference>
<evidence type="ECO:0000313" key="14">
    <source>
        <dbReference type="Proteomes" id="UP000050865"/>
    </source>
</evidence>
<evidence type="ECO:0000256" key="9">
    <source>
        <dbReference type="ARBA" id="ARBA00023316"/>
    </source>
</evidence>
<dbReference type="GO" id="GO:0051301">
    <property type="term" value="P:cell division"/>
    <property type="evidence" value="ECO:0007669"/>
    <property type="project" value="UniProtKB-KW"/>
</dbReference>
<dbReference type="GO" id="GO:0071972">
    <property type="term" value="F:peptidoglycan L,D-transpeptidase activity"/>
    <property type="evidence" value="ECO:0007669"/>
    <property type="project" value="TreeGrafter"/>
</dbReference>
<feature type="domain" description="Penicillin-binding protein transpeptidase" evidence="11">
    <location>
        <begin position="347"/>
        <end position="677"/>
    </location>
</feature>
<dbReference type="AlphaFoldDB" id="A0A0R2F8X4"/>
<feature type="domain" description="Penicillin-binding protein dimerisation" evidence="12">
    <location>
        <begin position="64"/>
        <end position="300"/>
    </location>
</feature>
<accession>A0A0R2F8X4</accession>
<proteinExistence type="inferred from homology"/>
<dbReference type="STRING" id="1423730.FC75_GL001182"/>
<dbReference type="EMBL" id="AYZJ01000022">
    <property type="protein sequence ID" value="KRN24809.1"/>
    <property type="molecule type" value="Genomic_DNA"/>
</dbReference>